<evidence type="ECO:0000256" key="2">
    <source>
        <dbReference type="ARBA" id="ARBA00004184"/>
    </source>
</evidence>
<feature type="domain" description="ATP synthase F1 complex delta/epsilon subunit N-terminal" evidence="12">
    <location>
        <begin position="4"/>
        <end position="83"/>
    </location>
</feature>
<evidence type="ECO:0000256" key="8">
    <source>
        <dbReference type="ARBA" id="ARBA00023196"/>
    </source>
</evidence>
<comment type="similarity">
    <text evidence="3 10 11">Belongs to the ATPase epsilon chain family.</text>
</comment>
<evidence type="ECO:0000256" key="3">
    <source>
        <dbReference type="ARBA" id="ARBA00005712"/>
    </source>
</evidence>
<keyword evidence="4 10" id="KW-0813">Transport</keyword>
<evidence type="ECO:0000256" key="1">
    <source>
        <dbReference type="ARBA" id="ARBA00003543"/>
    </source>
</evidence>
<dbReference type="GO" id="GO:0005886">
    <property type="term" value="C:plasma membrane"/>
    <property type="evidence" value="ECO:0007669"/>
    <property type="project" value="UniProtKB-SubCell"/>
</dbReference>
<keyword evidence="5 10" id="KW-1003">Cell membrane</keyword>
<dbReference type="Proteomes" id="UP000255335">
    <property type="component" value="Unassembled WGS sequence"/>
</dbReference>
<dbReference type="RefSeq" id="WP_104743566.1">
    <property type="nucleotide sequence ID" value="NZ_FZMJ01000021.1"/>
</dbReference>
<dbReference type="InterPro" id="IPR020546">
    <property type="entry name" value="ATP_synth_F1_dsu/esu_N"/>
</dbReference>
<dbReference type="InterPro" id="IPR001469">
    <property type="entry name" value="ATP_synth_F1_dsu/esu"/>
</dbReference>
<evidence type="ECO:0000313" key="14">
    <source>
        <dbReference type="Proteomes" id="UP000255335"/>
    </source>
</evidence>
<evidence type="ECO:0000256" key="11">
    <source>
        <dbReference type="RuleBase" id="RU003656"/>
    </source>
</evidence>
<name>A0A377JRW7_9HELI</name>
<keyword evidence="7 10" id="KW-0472">Membrane</keyword>
<dbReference type="NCBIfam" id="TIGR01216">
    <property type="entry name" value="ATP_synt_epsi"/>
    <property type="match status" value="1"/>
</dbReference>
<dbReference type="CDD" id="cd12152">
    <property type="entry name" value="F1-ATPase_delta"/>
    <property type="match status" value="1"/>
</dbReference>
<dbReference type="GO" id="GO:0045259">
    <property type="term" value="C:proton-transporting ATP synthase complex"/>
    <property type="evidence" value="ECO:0007669"/>
    <property type="project" value="UniProtKB-KW"/>
</dbReference>
<dbReference type="PANTHER" id="PTHR13822">
    <property type="entry name" value="ATP SYNTHASE DELTA/EPSILON CHAIN"/>
    <property type="match status" value="1"/>
</dbReference>
<organism evidence="13 14">
    <name type="scientific">Helicobacter cinaedi</name>
    <dbReference type="NCBI Taxonomy" id="213"/>
    <lineage>
        <taxon>Bacteria</taxon>
        <taxon>Pseudomonadati</taxon>
        <taxon>Campylobacterota</taxon>
        <taxon>Epsilonproteobacteria</taxon>
        <taxon>Campylobacterales</taxon>
        <taxon>Helicobacteraceae</taxon>
        <taxon>Helicobacter</taxon>
    </lineage>
</organism>
<dbReference type="EMBL" id="UGHZ01000001">
    <property type="protein sequence ID" value="STP09762.1"/>
    <property type="molecule type" value="Genomic_DNA"/>
</dbReference>
<dbReference type="GO" id="GO:0012505">
    <property type="term" value="C:endomembrane system"/>
    <property type="evidence" value="ECO:0007669"/>
    <property type="project" value="UniProtKB-SubCell"/>
</dbReference>
<keyword evidence="6 10" id="KW-0406">Ion transport</keyword>
<dbReference type="InterPro" id="IPR036771">
    <property type="entry name" value="ATPsynth_dsu/esu_N"/>
</dbReference>
<dbReference type="Pfam" id="PF02823">
    <property type="entry name" value="ATP-synt_DE_N"/>
    <property type="match status" value="1"/>
</dbReference>
<evidence type="ECO:0000313" key="13">
    <source>
        <dbReference type="EMBL" id="STP09762.1"/>
    </source>
</evidence>
<keyword evidence="10" id="KW-0375">Hydrogen ion transport</keyword>
<dbReference type="HAMAP" id="MF_00530">
    <property type="entry name" value="ATP_synth_epsil_bac"/>
    <property type="match status" value="1"/>
</dbReference>
<sequence>MEHLTLSIVTPYGSIYNGEVKYVIMPGSEGEFGVYPGHCNILSLLKVGVIEFENTQGNKELVAINWGYAEVSSTDVKIIADGAVAIGGSAESEIASALDNARTLLTEATTDNALIGAVVSRIENAAKSRI</sequence>
<reference evidence="13 14" key="1">
    <citation type="submission" date="2018-06" db="EMBL/GenBank/DDBJ databases">
        <authorList>
            <consortium name="Pathogen Informatics"/>
            <person name="Doyle S."/>
        </authorList>
    </citation>
    <scope>NUCLEOTIDE SEQUENCE [LARGE SCALE GENOMIC DNA]</scope>
    <source>
        <strain evidence="13 14">NCTC12221</strain>
    </source>
</reference>
<evidence type="ECO:0000256" key="7">
    <source>
        <dbReference type="ARBA" id="ARBA00023136"/>
    </source>
</evidence>
<comment type="subcellular location">
    <subcellularLocation>
        <location evidence="10">Cell membrane</location>
        <topology evidence="10">Peripheral membrane protein</topology>
    </subcellularLocation>
    <subcellularLocation>
        <location evidence="2">Endomembrane system</location>
        <topology evidence="2">Peripheral membrane protein</topology>
    </subcellularLocation>
</comment>
<dbReference type="GO" id="GO:0046933">
    <property type="term" value="F:proton-transporting ATP synthase activity, rotational mechanism"/>
    <property type="evidence" value="ECO:0007669"/>
    <property type="project" value="UniProtKB-UniRule"/>
</dbReference>
<keyword evidence="8 10" id="KW-0139">CF(1)</keyword>
<accession>A0A377JRW7</accession>
<proteinExistence type="inferred from homology"/>
<gene>
    <name evidence="10 13" type="primary">atpC</name>
    <name evidence="13" type="ORF">NCTC12221_01208</name>
</gene>
<evidence type="ECO:0000259" key="12">
    <source>
        <dbReference type="Pfam" id="PF02823"/>
    </source>
</evidence>
<evidence type="ECO:0000256" key="10">
    <source>
        <dbReference type="HAMAP-Rule" id="MF_00530"/>
    </source>
</evidence>
<protein>
    <recommendedName>
        <fullName evidence="10">ATP synthase epsilon chain</fullName>
    </recommendedName>
    <alternativeName>
        <fullName evidence="10">ATP synthase F1 sector epsilon subunit</fullName>
    </alternativeName>
    <alternativeName>
        <fullName evidence="10">F-ATPase epsilon subunit</fullName>
    </alternativeName>
</protein>
<dbReference type="GO" id="GO:0005524">
    <property type="term" value="F:ATP binding"/>
    <property type="evidence" value="ECO:0007669"/>
    <property type="project" value="UniProtKB-UniRule"/>
</dbReference>
<evidence type="ECO:0000256" key="4">
    <source>
        <dbReference type="ARBA" id="ARBA00022448"/>
    </source>
</evidence>
<comment type="subunit">
    <text evidence="10 11">F-type ATPases have 2 components, CF(1) - the catalytic core - and CF(0) - the membrane proton channel. CF(1) has five subunits: alpha(3), beta(3), gamma(1), delta(1), epsilon(1). CF(0) has three main subunits: a, b and c.</text>
</comment>
<evidence type="ECO:0000256" key="9">
    <source>
        <dbReference type="ARBA" id="ARBA00023310"/>
    </source>
</evidence>
<comment type="function">
    <text evidence="1 10">Produces ATP from ADP in the presence of a proton gradient across the membrane.</text>
</comment>
<evidence type="ECO:0000256" key="6">
    <source>
        <dbReference type="ARBA" id="ARBA00023065"/>
    </source>
</evidence>
<keyword evidence="9 10" id="KW-0066">ATP synthesis</keyword>
<evidence type="ECO:0000256" key="5">
    <source>
        <dbReference type="ARBA" id="ARBA00022475"/>
    </source>
</evidence>
<dbReference type="Gene3D" id="2.60.15.10">
    <property type="entry name" value="F0F1 ATP synthase delta/epsilon subunit, N-terminal"/>
    <property type="match status" value="1"/>
</dbReference>
<dbReference type="AlphaFoldDB" id="A0A377JRW7"/>
<dbReference type="SUPFAM" id="SSF51344">
    <property type="entry name" value="Epsilon subunit of F1F0-ATP synthase N-terminal domain"/>
    <property type="match status" value="1"/>
</dbReference>
<dbReference type="PANTHER" id="PTHR13822:SF10">
    <property type="entry name" value="ATP SYNTHASE EPSILON CHAIN, CHLOROPLASTIC"/>
    <property type="match status" value="1"/>
</dbReference>